<dbReference type="SMART" id="SM00228">
    <property type="entry name" value="PDZ"/>
    <property type="match status" value="1"/>
</dbReference>
<dbReference type="Gene3D" id="2.30.42.10">
    <property type="match status" value="1"/>
</dbReference>
<dbReference type="GO" id="GO:0043495">
    <property type="term" value="F:protein-membrane adaptor activity"/>
    <property type="evidence" value="ECO:0007669"/>
    <property type="project" value="TreeGrafter"/>
</dbReference>
<dbReference type="GO" id="GO:0016324">
    <property type="term" value="C:apical plasma membrane"/>
    <property type="evidence" value="ECO:0007669"/>
    <property type="project" value="TreeGrafter"/>
</dbReference>
<dbReference type="EMBL" id="OB661524">
    <property type="protein sequence ID" value="CAD7228407.1"/>
    <property type="molecule type" value="Genomic_DNA"/>
</dbReference>
<dbReference type="AlphaFoldDB" id="A0A7R8WB58"/>
<dbReference type="GO" id="GO:0072659">
    <property type="term" value="P:protein localization to plasma membrane"/>
    <property type="evidence" value="ECO:0007669"/>
    <property type="project" value="TreeGrafter"/>
</dbReference>
<keyword evidence="1" id="KW-0677">Repeat</keyword>
<dbReference type="PANTHER" id="PTHR14191">
    <property type="entry name" value="PDZ DOMAIN CONTAINING PROTEIN"/>
    <property type="match status" value="1"/>
</dbReference>
<feature type="region of interest" description="Disordered" evidence="2">
    <location>
        <begin position="281"/>
        <end position="316"/>
    </location>
</feature>
<protein>
    <submittedName>
        <fullName evidence="3">Uncharacterized protein</fullName>
    </submittedName>
</protein>
<feature type="compositionally biased region" description="Basic and acidic residues" evidence="2">
    <location>
        <begin position="45"/>
        <end position="54"/>
    </location>
</feature>
<proteinExistence type="predicted"/>
<dbReference type="OrthoDB" id="445896at2759"/>
<accession>A0A7R8WB58</accession>
<feature type="region of interest" description="Disordered" evidence="2">
    <location>
        <begin position="81"/>
        <end position="141"/>
    </location>
</feature>
<gene>
    <name evidence="3" type="ORF">CTOB1V02_LOCUS6290</name>
</gene>
<feature type="region of interest" description="Disordered" evidence="2">
    <location>
        <begin position="1"/>
        <end position="65"/>
    </location>
</feature>
<evidence type="ECO:0000313" key="3">
    <source>
        <dbReference type="EMBL" id="CAD7228407.1"/>
    </source>
</evidence>
<sequence>MFHFKKKSDKSSSSGEEKKKKEKKKSSAATGGGKDGRTNSLNSEELQRLEEARRSLLGKKKHKAGVPSGIIADYRAFQAPPLPAGDEAGPGDHDYYNIANPFPHATRRPPPAVPLKPPKKGILRGRGGPGPVSADLDDEGGLVQNTLRNEAYVNLVPSSSPPERGKPPPTPPKPASLANGHYRPISPPHVQAGGSAAVVGNFLSEFNVGEFMGGAISPPRALSPASREGGGGVTLDLDLPLPSLSPRPHQPRQRTVTIQRESEKDDFGFALRRSVNPEGTTVIFAEPGGRPLSILPSPEDPEGAAEGRSPGLLPGDQLKEVNGINVDGKNRDEVIELIRASGTQVVLKVQPIRELSELTSRSGRDGGTCDISDLVTSAGTLRRSRIKLDHMPSMTSLIAEAVAWGILSGSSL</sequence>
<dbReference type="InterPro" id="IPR051067">
    <property type="entry name" value="NHER"/>
</dbReference>
<evidence type="ECO:0000256" key="2">
    <source>
        <dbReference type="SAM" id="MobiDB-lite"/>
    </source>
</evidence>
<evidence type="ECO:0000256" key="1">
    <source>
        <dbReference type="ARBA" id="ARBA00022737"/>
    </source>
</evidence>
<dbReference type="PROSITE" id="PS50106">
    <property type="entry name" value="PDZ"/>
    <property type="match status" value="1"/>
</dbReference>
<feature type="region of interest" description="Disordered" evidence="2">
    <location>
        <begin position="155"/>
        <end position="187"/>
    </location>
</feature>
<reference evidence="3" key="1">
    <citation type="submission" date="2020-11" db="EMBL/GenBank/DDBJ databases">
        <authorList>
            <person name="Tran Van P."/>
        </authorList>
    </citation>
    <scope>NUCLEOTIDE SEQUENCE</scope>
</reference>
<dbReference type="PANTHER" id="PTHR14191:SF3">
    <property type="entry name" value="NA(+)_H(+) EXCHANGE REGULATORY COFACTOR-LIKE PROTEIN NRFL-1"/>
    <property type="match status" value="1"/>
</dbReference>
<name>A0A7R8WB58_9CRUS</name>
<organism evidence="3">
    <name type="scientific">Cyprideis torosa</name>
    <dbReference type="NCBI Taxonomy" id="163714"/>
    <lineage>
        <taxon>Eukaryota</taxon>
        <taxon>Metazoa</taxon>
        <taxon>Ecdysozoa</taxon>
        <taxon>Arthropoda</taxon>
        <taxon>Crustacea</taxon>
        <taxon>Oligostraca</taxon>
        <taxon>Ostracoda</taxon>
        <taxon>Podocopa</taxon>
        <taxon>Podocopida</taxon>
        <taxon>Cytherocopina</taxon>
        <taxon>Cytheroidea</taxon>
        <taxon>Cytherideidae</taxon>
        <taxon>Cyprideis</taxon>
    </lineage>
</organism>
<dbReference type="SUPFAM" id="SSF50156">
    <property type="entry name" value="PDZ domain-like"/>
    <property type="match status" value="1"/>
</dbReference>
<dbReference type="InterPro" id="IPR036034">
    <property type="entry name" value="PDZ_sf"/>
</dbReference>
<dbReference type="InterPro" id="IPR001478">
    <property type="entry name" value="PDZ"/>
</dbReference>